<reference evidence="4" key="2">
    <citation type="submission" date="2025-04" db="UniProtKB">
        <authorList>
            <consortium name="RefSeq"/>
        </authorList>
    </citation>
    <scope>IDENTIFICATION</scope>
    <source>
        <tissue evidence="4">Muscle</tissue>
    </source>
</reference>
<dbReference type="GeneID" id="114504816"/>
<organism evidence="2 4">
    <name type="scientific">Phyllostomus discolor</name>
    <name type="common">pale spear-nosed bat</name>
    <dbReference type="NCBI Taxonomy" id="89673"/>
    <lineage>
        <taxon>Eukaryota</taxon>
        <taxon>Metazoa</taxon>
        <taxon>Chordata</taxon>
        <taxon>Craniata</taxon>
        <taxon>Vertebrata</taxon>
        <taxon>Euteleostomi</taxon>
        <taxon>Mammalia</taxon>
        <taxon>Eutheria</taxon>
        <taxon>Laurasiatheria</taxon>
        <taxon>Chiroptera</taxon>
        <taxon>Yangochiroptera</taxon>
        <taxon>Phyllostomidae</taxon>
        <taxon>Phyllostominae</taxon>
        <taxon>Phyllostomus</taxon>
    </lineage>
</organism>
<gene>
    <name evidence="4" type="primary">TRPC5OS</name>
    <name evidence="1" type="ORF">HJG60_019596</name>
</gene>
<keyword evidence="2" id="KW-1185">Reference proteome</keyword>
<evidence type="ECO:0000313" key="1">
    <source>
        <dbReference type="EMBL" id="KAF6091707.1"/>
    </source>
</evidence>
<accession>A0A6J2MGP0</accession>
<evidence type="ECO:0000313" key="4">
    <source>
        <dbReference type="RefSeq" id="XP_028378476.1"/>
    </source>
</evidence>
<dbReference type="CTD" id="100329135"/>
<dbReference type="EMBL" id="JABVXQ010000009">
    <property type="protein sequence ID" value="KAF6091707.1"/>
    <property type="molecule type" value="Genomic_DNA"/>
</dbReference>
<dbReference type="Proteomes" id="UP000664940">
    <property type="component" value="Unassembled WGS sequence"/>
</dbReference>
<dbReference type="OrthoDB" id="9836436at2759"/>
<evidence type="ECO:0000313" key="3">
    <source>
        <dbReference type="Proteomes" id="UP000664940"/>
    </source>
</evidence>
<dbReference type="AlphaFoldDB" id="A0A6J2MGP0"/>
<proteinExistence type="predicted"/>
<reference evidence="1 3" key="1">
    <citation type="journal article" date="2020" name="Nature">
        <title>Six reference-quality genomes reveal evolution of bat adaptations.</title>
        <authorList>
            <person name="Jebb D."/>
            <person name="Huang Z."/>
            <person name="Pippel M."/>
            <person name="Hughes G.M."/>
            <person name="Lavrichenko K."/>
            <person name="Devanna P."/>
            <person name="Winkler S."/>
            <person name="Jermiin L.S."/>
            <person name="Skirmuntt E.C."/>
            <person name="Katzourakis A."/>
            <person name="Burkitt-Gray L."/>
            <person name="Ray D.A."/>
            <person name="Sullivan K.A.M."/>
            <person name="Roscito J.G."/>
            <person name="Kirilenko B.M."/>
            <person name="Davalos L.M."/>
            <person name="Corthals A.P."/>
            <person name="Power M.L."/>
            <person name="Jones G."/>
            <person name="Ransome R.D."/>
            <person name="Dechmann D.K.N."/>
            <person name="Locatelli A.G."/>
            <person name="Puechmaille S.J."/>
            <person name="Fedrigo O."/>
            <person name="Jarvis E.D."/>
            <person name="Hiller M."/>
            <person name="Vernes S.C."/>
            <person name="Myers E.W."/>
            <person name="Teeling E.C."/>
        </authorList>
    </citation>
    <scope>NUCLEOTIDE SEQUENCE [LARGE SCALE GENOMIC DNA]</scope>
    <source>
        <strain evidence="1">Bat1K_MPI-CBG_1</strain>
    </source>
</reference>
<dbReference type="KEGG" id="pdic:114504816"/>
<evidence type="ECO:0000313" key="2">
    <source>
        <dbReference type="Proteomes" id="UP000504628"/>
    </source>
</evidence>
<dbReference type="Proteomes" id="UP000504628">
    <property type="component" value="Chromosome X"/>
</dbReference>
<dbReference type="RefSeq" id="XP_028378476.1">
    <property type="nucleotide sequence ID" value="XM_028522675.2"/>
</dbReference>
<protein>
    <submittedName>
        <fullName evidence="1">TRPC5 opposite strand</fullName>
    </submittedName>
</protein>
<name>A0A6J2MGP0_9CHIR</name>
<sequence length="115" mass="12435">MEPAPIPVLVGGLVDCLAQLIIIAEEILQVMSQEQVPCVEQSDGAEQIEADSAPSEEAALPDLASLPDLANLPELELILTPREEELMFDIDQAMLDVENFYGDVLSSINDDLRSG</sequence>